<evidence type="ECO:0000313" key="1">
    <source>
        <dbReference type="EMBL" id="MBB4641675.1"/>
    </source>
</evidence>
<proteinExistence type="predicted"/>
<name>A0A840HUH8_9SPHN</name>
<organism evidence="1 2">
    <name type="scientific">Rhizorhapis suberifaciens</name>
    <name type="common">corky root of lettuce</name>
    <dbReference type="NCBI Taxonomy" id="13656"/>
    <lineage>
        <taxon>Bacteria</taxon>
        <taxon>Pseudomonadati</taxon>
        <taxon>Pseudomonadota</taxon>
        <taxon>Alphaproteobacteria</taxon>
        <taxon>Sphingomonadales</taxon>
        <taxon>Sphingomonadaceae</taxon>
        <taxon>Rhizorhapis</taxon>
    </lineage>
</organism>
<dbReference type="InterPro" id="IPR027599">
    <property type="entry name" value="PqqD-rel_X"/>
</dbReference>
<dbReference type="RefSeq" id="WP_184475482.1">
    <property type="nucleotide sequence ID" value="NZ_JACHOV010000007.1"/>
</dbReference>
<evidence type="ECO:0000313" key="2">
    <source>
        <dbReference type="Proteomes" id="UP000575068"/>
    </source>
</evidence>
<dbReference type="AlphaFoldDB" id="A0A840HUH8"/>
<reference evidence="1 2" key="1">
    <citation type="submission" date="2020-08" db="EMBL/GenBank/DDBJ databases">
        <title>Genomic Encyclopedia of Type Strains, Phase IV (KMG-IV): sequencing the most valuable type-strain genomes for metagenomic binning, comparative biology and taxonomic classification.</title>
        <authorList>
            <person name="Goeker M."/>
        </authorList>
    </citation>
    <scope>NUCLEOTIDE SEQUENCE [LARGE SCALE GENOMIC DNA]</scope>
    <source>
        <strain evidence="1 2">DSM 7465</strain>
    </source>
</reference>
<protein>
    <submittedName>
        <fullName evidence="1">PqqD family protein of HPr-rel-A system</fullName>
    </submittedName>
</protein>
<dbReference type="EMBL" id="JACHOV010000007">
    <property type="protein sequence ID" value="MBB4641675.1"/>
    <property type="molecule type" value="Genomic_DNA"/>
</dbReference>
<gene>
    <name evidence="1" type="ORF">HNQ99_001988</name>
</gene>
<sequence>MEHIRYRAKDAADLVIRPLDELSLIYHRPSGITHIVASPVPEILGAMKDDDLDPGELLERLSQLYEFGMHSDLPAVIHARLEELASLGLIERL</sequence>
<accession>A0A840HUH8</accession>
<dbReference type="NCBIfam" id="TIGR04353">
    <property type="entry name" value="PqqD_rel_X"/>
    <property type="match status" value="1"/>
</dbReference>
<keyword evidence="2" id="KW-1185">Reference proteome</keyword>
<dbReference type="Proteomes" id="UP000575068">
    <property type="component" value="Unassembled WGS sequence"/>
</dbReference>
<comment type="caution">
    <text evidence="1">The sequence shown here is derived from an EMBL/GenBank/DDBJ whole genome shotgun (WGS) entry which is preliminary data.</text>
</comment>